<dbReference type="PROSITE" id="PS00109">
    <property type="entry name" value="PROTEIN_KINASE_TYR"/>
    <property type="match status" value="1"/>
</dbReference>
<feature type="domain" description="Ig-like" evidence="4">
    <location>
        <begin position="9"/>
        <end position="86"/>
    </location>
</feature>
<sequence length="848" mass="95159">MPLMPLWLPLLLLHAVIAGCAKVEVRVFADYVLACNISELPTRPRLEDFYWFQNGRLNRGVNYILLPHGEIPFKGISPDATGVYRCCYGGFVKVLCAEEIHLIVKAPRPEIFRNTVLNITPQIFPNSVYWLPQMLTTPLEVKMTTEPLEFECFYFVQSFSARRPHVAWYFNDLYPEDKLFESPVQTVDERYVVNTLEFTCEEDYMQHSRSHCFQSTLTVRNPSDLRRRAVYTCEVRMLKADGSVENQLSVDYRLESGDHRDSDWIYGLTAMRRFGKDCDRVPNESLSLQALIKELNACERNSFLRLWVSPVNSENAIQAICSRPFFVVFDELVQLIRLPSDPRVVRLFAKVENITSGGSPFDKIIQRYGKPLLKSNLTTVRMGGKKYQLFDATLQGNVSLDCQPTHVVACVYGPLFQLKLVHMNCLPSSSSDNQEGSVLIYTGVGGFLVVSAFLSAGICLWRRRRLSRRHYAVWKTVEAYTESLLLERRLCTPPLPAPLLGRPKNPHKAAAKAKKAAALEYVKLCGTRWILSARSLRLEGHIASGRYGDVLRGVLLMSPSGQKHVPPLPIVAKMLKDVYSKDHVLEFANEVAILRLVGNHPTIIQFLGCAHRTNLGNRPVLVTEYAPHGTLLAYLRALRPSQDTTLGGVIMTYWWTRARALVADLFSFVSDIANALVYLEKIAVVHSDVAARNVLLTASLTAKLTDFGLACVIPHGKFVELPPTKKIPVRWSAPEVLQENRLHARSDVWSFGVLLWEAFAVGETPYADLPSESAVGAFVGEAGGRLPRPTLASDAVYSLMTACWAASADARPDFRTLLEELSRGAALQREKSEADNLFSHVSEGLVPF</sequence>
<keyword evidence="1" id="KW-0812">Transmembrane</keyword>
<dbReference type="AlphaFoldDB" id="A0A0R3WBT4"/>
<feature type="transmembrane region" description="Helical" evidence="1">
    <location>
        <begin position="438"/>
        <end position="461"/>
    </location>
</feature>
<evidence type="ECO:0000313" key="7">
    <source>
        <dbReference type="WBParaSite" id="TASK_0000811801-mRNA-1"/>
    </source>
</evidence>
<dbReference type="PRINTS" id="PR00109">
    <property type="entry name" value="TYRKINASE"/>
</dbReference>
<accession>A0A0R3WBT4</accession>
<dbReference type="STRING" id="60517.A0A0R3WBT4"/>
<dbReference type="InterPro" id="IPR008266">
    <property type="entry name" value="Tyr_kinase_AS"/>
</dbReference>
<name>A0A0R3WBT4_TAEAS</name>
<keyword evidence="2" id="KW-0732">Signal</keyword>
<proteinExistence type="predicted"/>
<dbReference type="PROSITE" id="PS50011">
    <property type="entry name" value="PROTEIN_KINASE_DOM"/>
    <property type="match status" value="1"/>
</dbReference>
<dbReference type="EMBL" id="UYRS01018731">
    <property type="protein sequence ID" value="VDK39592.1"/>
    <property type="molecule type" value="Genomic_DNA"/>
</dbReference>
<keyword evidence="1" id="KW-0472">Membrane</keyword>
<dbReference type="InterPro" id="IPR011009">
    <property type="entry name" value="Kinase-like_dom_sf"/>
</dbReference>
<dbReference type="SUPFAM" id="SSF56112">
    <property type="entry name" value="Protein kinase-like (PK-like)"/>
    <property type="match status" value="1"/>
</dbReference>
<dbReference type="GO" id="GO:0005886">
    <property type="term" value="C:plasma membrane"/>
    <property type="evidence" value="ECO:0007669"/>
    <property type="project" value="TreeGrafter"/>
</dbReference>
<evidence type="ECO:0000313" key="5">
    <source>
        <dbReference type="EMBL" id="VDK39592.1"/>
    </source>
</evidence>
<dbReference type="GO" id="GO:0007169">
    <property type="term" value="P:cell surface receptor protein tyrosine kinase signaling pathway"/>
    <property type="evidence" value="ECO:0007669"/>
    <property type="project" value="TreeGrafter"/>
</dbReference>
<dbReference type="InterPro" id="IPR050122">
    <property type="entry name" value="RTK"/>
</dbReference>
<evidence type="ECO:0000256" key="1">
    <source>
        <dbReference type="SAM" id="Phobius"/>
    </source>
</evidence>
<dbReference type="InterPro" id="IPR000719">
    <property type="entry name" value="Prot_kinase_dom"/>
</dbReference>
<dbReference type="InterPro" id="IPR007110">
    <property type="entry name" value="Ig-like_dom"/>
</dbReference>
<reference evidence="7" key="1">
    <citation type="submission" date="2016-04" db="UniProtKB">
        <authorList>
            <consortium name="WormBaseParasite"/>
        </authorList>
    </citation>
    <scope>IDENTIFICATION</scope>
</reference>
<dbReference type="Pfam" id="PF07714">
    <property type="entry name" value="PK_Tyr_Ser-Thr"/>
    <property type="match status" value="1"/>
</dbReference>
<dbReference type="WBParaSite" id="TASK_0000811801-mRNA-1">
    <property type="protein sequence ID" value="TASK_0000811801-mRNA-1"/>
    <property type="gene ID" value="TASK_0000811801"/>
</dbReference>
<dbReference type="PANTHER" id="PTHR24416">
    <property type="entry name" value="TYROSINE-PROTEIN KINASE RECEPTOR"/>
    <property type="match status" value="1"/>
</dbReference>
<evidence type="ECO:0000256" key="2">
    <source>
        <dbReference type="SAM" id="SignalP"/>
    </source>
</evidence>
<evidence type="ECO:0000259" key="4">
    <source>
        <dbReference type="PROSITE" id="PS50835"/>
    </source>
</evidence>
<keyword evidence="1" id="KW-1133">Transmembrane helix</keyword>
<dbReference type="Gene3D" id="1.10.510.10">
    <property type="entry name" value="Transferase(Phosphotransferase) domain 1"/>
    <property type="match status" value="1"/>
</dbReference>
<dbReference type="GO" id="GO:0043235">
    <property type="term" value="C:receptor complex"/>
    <property type="evidence" value="ECO:0007669"/>
    <property type="project" value="TreeGrafter"/>
</dbReference>
<gene>
    <name evidence="5" type="ORF">TASK_LOCUS8119</name>
</gene>
<reference evidence="5 6" key="2">
    <citation type="submission" date="2018-11" db="EMBL/GenBank/DDBJ databases">
        <authorList>
            <consortium name="Pathogen Informatics"/>
        </authorList>
    </citation>
    <scope>NUCLEOTIDE SEQUENCE [LARGE SCALE GENOMIC DNA]</scope>
</reference>
<evidence type="ECO:0000259" key="3">
    <source>
        <dbReference type="PROSITE" id="PS50011"/>
    </source>
</evidence>
<feature type="chain" id="PRO_5043132789" evidence="2">
    <location>
        <begin position="19"/>
        <end position="848"/>
    </location>
</feature>
<protein>
    <submittedName>
        <fullName evidence="7">Ig-like domain-containing protein</fullName>
    </submittedName>
</protein>
<dbReference type="OrthoDB" id="26722at2759"/>
<dbReference type="GO" id="GO:0004714">
    <property type="term" value="F:transmembrane receptor protein tyrosine kinase activity"/>
    <property type="evidence" value="ECO:0007669"/>
    <property type="project" value="TreeGrafter"/>
</dbReference>
<dbReference type="CDD" id="cd00192">
    <property type="entry name" value="PTKc"/>
    <property type="match status" value="1"/>
</dbReference>
<feature type="signal peptide" evidence="2">
    <location>
        <begin position="1"/>
        <end position="18"/>
    </location>
</feature>
<dbReference type="PROSITE" id="PS50835">
    <property type="entry name" value="IG_LIKE"/>
    <property type="match status" value="2"/>
</dbReference>
<evidence type="ECO:0000313" key="6">
    <source>
        <dbReference type="Proteomes" id="UP000282613"/>
    </source>
</evidence>
<dbReference type="GO" id="GO:0005524">
    <property type="term" value="F:ATP binding"/>
    <property type="evidence" value="ECO:0007669"/>
    <property type="project" value="InterPro"/>
</dbReference>
<organism evidence="7">
    <name type="scientific">Taenia asiatica</name>
    <name type="common">Asian tapeworm</name>
    <dbReference type="NCBI Taxonomy" id="60517"/>
    <lineage>
        <taxon>Eukaryota</taxon>
        <taxon>Metazoa</taxon>
        <taxon>Spiralia</taxon>
        <taxon>Lophotrochozoa</taxon>
        <taxon>Platyhelminthes</taxon>
        <taxon>Cestoda</taxon>
        <taxon>Eucestoda</taxon>
        <taxon>Cyclophyllidea</taxon>
        <taxon>Taeniidae</taxon>
        <taxon>Taenia</taxon>
    </lineage>
</organism>
<dbReference type="InterPro" id="IPR001245">
    <property type="entry name" value="Ser-Thr/Tyr_kinase_cat_dom"/>
</dbReference>
<dbReference type="PANTHER" id="PTHR24416:SF617">
    <property type="entry name" value="RET ONCOGENE, ISOFORM A"/>
    <property type="match status" value="1"/>
</dbReference>
<feature type="domain" description="Ig-like" evidence="4">
    <location>
        <begin position="132"/>
        <end position="251"/>
    </location>
</feature>
<feature type="domain" description="Protein kinase" evidence="3">
    <location>
        <begin position="536"/>
        <end position="827"/>
    </location>
</feature>
<keyword evidence="6" id="KW-1185">Reference proteome</keyword>
<dbReference type="Proteomes" id="UP000282613">
    <property type="component" value="Unassembled WGS sequence"/>
</dbReference>